<dbReference type="Proteomes" id="UP000694580">
    <property type="component" value="Chromosome 19"/>
</dbReference>
<dbReference type="SUPFAM" id="SSF103657">
    <property type="entry name" value="BAR/IMD domain-like"/>
    <property type="match status" value="1"/>
</dbReference>
<dbReference type="PANTHER" id="PTHR34533:SF3">
    <property type="entry name" value="BICD FAMILY-LIKE CARGO ADAPTER 2"/>
    <property type="match status" value="1"/>
</dbReference>
<reference evidence="3" key="3">
    <citation type="submission" date="2025-09" db="UniProtKB">
        <authorList>
            <consortium name="Ensembl"/>
        </authorList>
    </citation>
    <scope>IDENTIFICATION</scope>
</reference>
<reference evidence="3" key="2">
    <citation type="submission" date="2025-08" db="UniProtKB">
        <authorList>
            <consortium name="Ensembl"/>
        </authorList>
    </citation>
    <scope>IDENTIFICATION</scope>
</reference>
<feature type="coiled-coil region" evidence="1">
    <location>
        <begin position="168"/>
        <end position="209"/>
    </location>
</feature>
<feature type="compositionally biased region" description="Low complexity" evidence="2">
    <location>
        <begin position="340"/>
        <end position="351"/>
    </location>
</feature>
<evidence type="ECO:0000313" key="3">
    <source>
        <dbReference type="Ensembl" id="ENSDCDP00010034100.1"/>
    </source>
</evidence>
<feature type="coiled-coil region" evidence="1">
    <location>
        <begin position="77"/>
        <end position="125"/>
    </location>
</feature>
<evidence type="ECO:0000313" key="4">
    <source>
        <dbReference type="Proteomes" id="UP000694580"/>
    </source>
</evidence>
<dbReference type="InterPro" id="IPR039284">
    <property type="entry name" value="CCDC159/163"/>
</dbReference>
<protein>
    <submittedName>
        <fullName evidence="3">Uncharacterized protein</fullName>
    </submittedName>
</protein>
<dbReference type="InterPro" id="IPR027267">
    <property type="entry name" value="AH/BAR_dom_sf"/>
</dbReference>
<dbReference type="Ensembl" id="ENSDCDT00010042161.1">
    <property type="protein sequence ID" value="ENSDCDP00010034100.1"/>
    <property type="gene ID" value="ENSDCDG00010021640.1"/>
</dbReference>
<keyword evidence="1" id="KW-0175">Coiled coil</keyword>
<proteinExistence type="predicted"/>
<dbReference type="AlphaFoldDB" id="A0AAY4CLJ7"/>
<evidence type="ECO:0000256" key="2">
    <source>
        <dbReference type="SAM" id="MobiDB-lite"/>
    </source>
</evidence>
<dbReference type="PANTHER" id="PTHR34533">
    <property type="entry name" value="TRANSMEMBRANE PROTEIN CCDC163"/>
    <property type="match status" value="1"/>
</dbReference>
<dbReference type="GeneTree" id="ENSGT00740000116213"/>
<sequence>MFSAAMNWDNQLSSALSAADGSVAKMRTHLATPGRPWKGREDLHPVRDTPHAAELDPPLALSPKVQWSDLTAIQTQLQNQNQVIDSLTQSLRSSERDRQSHQRQIQALQEEVQRLRGQAEDSGGRAVSPTPDWRLEQWKREISREVDSLRAQVNRAVSLGDLEESFSSKLRREELEQLRREMDQLKSKMMRHEEDLFQQQSEARETRRQYERSCKTLESLTDNYRTHTFELSRTIAQYQHTQQEVRDIRVTVSQLKDEVRGLILCDRRTTPAAAEQKPEAAAAVAMATSPQRRVVVPGLDSEEDLSPTPSLGDVSSDDLDLSWLPDRKSAHPQGGSRLTGSDISDSGSGLDSNHDDGGDSPAELSLSDL</sequence>
<name>A0AAY4CLJ7_9TELE</name>
<accession>A0AAY4CLJ7</accession>
<keyword evidence="4" id="KW-1185">Reference proteome</keyword>
<reference evidence="3 4" key="1">
    <citation type="submission" date="2020-06" db="EMBL/GenBank/DDBJ databases">
        <authorList>
            <consortium name="Wellcome Sanger Institute Data Sharing"/>
        </authorList>
    </citation>
    <scope>NUCLEOTIDE SEQUENCE [LARGE SCALE GENOMIC DNA]</scope>
</reference>
<organism evidence="3 4">
    <name type="scientific">Denticeps clupeoides</name>
    <name type="common">denticle herring</name>
    <dbReference type="NCBI Taxonomy" id="299321"/>
    <lineage>
        <taxon>Eukaryota</taxon>
        <taxon>Metazoa</taxon>
        <taxon>Chordata</taxon>
        <taxon>Craniata</taxon>
        <taxon>Vertebrata</taxon>
        <taxon>Euteleostomi</taxon>
        <taxon>Actinopterygii</taxon>
        <taxon>Neopterygii</taxon>
        <taxon>Teleostei</taxon>
        <taxon>Clupei</taxon>
        <taxon>Clupeiformes</taxon>
        <taxon>Denticipitoidei</taxon>
        <taxon>Denticipitidae</taxon>
        <taxon>Denticeps</taxon>
    </lineage>
</organism>
<feature type="region of interest" description="Disordered" evidence="2">
    <location>
        <begin position="298"/>
        <end position="369"/>
    </location>
</feature>
<gene>
    <name evidence="3" type="primary">LOC114769573</name>
</gene>
<evidence type="ECO:0000256" key="1">
    <source>
        <dbReference type="SAM" id="Coils"/>
    </source>
</evidence>